<reference evidence="14" key="1">
    <citation type="submission" date="2016-10" db="EMBL/GenBank/DDBJ databases">
        <title>Frankia sp. NRRL B-16386 Genome sequencing.</title>
        <authorList>
            <person name="Ghodhbane-Gtari F."/>
            <person name="Swanson E."/>
            <person name="Gueddou A."/>
            <person name="Hezbri K."/>
            <person name="Ktari K."/>
            <person name="Nouioui I."/>
            <person name="Morris K."/>
            <person name="Simpson S."/>
            <person name="Abebe-Akele F."/>
            <person name="Thomas K."/>
            <person name="Gtari M."/>
            <person name="Tisa L.S."/>
        </authorList>
    </citation>
    <scope>NUCLEOTIDE SEQUENCE [LARGE SCALE GENOMIC DNA]</scope>
    <source>
        <strain evidence="14">NRRL B-16386</strain>
    </source>
</reference>
<dbReference type="CDD" id="cd16922">
    <property type="entry name" value="HATPase_EvgS-ArcB-TorS-like"/>
    <property type="match status" value="1"/>
</dbReference>
<evidence type="ECO:0000256" key="10">
    <source>
        <dbReference type="SAM" id="MobiDB-lite"/>
    </source>
</evidence>
<protein>
    <recommendedName>
        <fullName evidence="3">histidine kinase</fullName>
        <ecNumber evidence="3">2.7.13.3</ecNumber>
    </recommendedName>
</protein>
<dbReference type="Proteomes" id="UP000188929">
    <property type="component" value="Unassembled WGS sequence"/>
</dbReference>
<comment type="catalytic activity">
    <reaction evidence="1">
        <text>ATP + protein L-histidine = ADP + protein N-phospho-L-histidine.</text>
        <dbReference type="EC" id="2.7.13.3"/>
    </reaction>
</comment>
<dbReference type="InterPro" id="IPR004358">
    <property type="entry name" value="Sig_transdc_His_kin-like_C"/>
</dbReference>
<dbReference type="Gene3D" id="3.30.565.10">
    <property type="entry name" value="Histidine kinase-like ATPase, C-terminal domain"/>
    <property type="match status" value="1"/>
</dbReference>
<dbReference type="EC" id="2.7.13.3" evidence="3"/>
<dbReference type="PROSITE" id="PS50109">
    <property type="entry name" value="HIS_KIN"/>
    <property type="match status" value="1"/>
</dbReference>
<evidence type="ECO:0000313" key="13">
    <source>
        <dbReference type="EMBL" id="ONH23265.1"/>
    </source>
</evidence>
<dbReference type="SMART" id="SM00387">
    <property type="entry name" value="HATPase_c"/>
    <property type="match status" value="1"/>
</dbReference>
<keyword evidence="14" id="KW-1185">Reference proteome</keyword>
<dbReference type="Gene3D" id="1.10.287.130">
    <property type="match status" value="1"/>
</dbReference>
<feature type="compositionally biased region" description="Low complexity" evidence="10">
    <location>
        <begin position="466"/>
        <end position="476"/>
    </location>
</feature>
<feature type="coiled-coil region" evidence="9">
    <location>
        <begin position="137"/>
        <end position="185"/>
    </location>
</feature>
<dbReference type="InterPro" id="IPR003594">
    <property type="entry name" value="HATPase_dom"/>
</dbReference>
<dbReference type="STRING" id="1834516.BL253_33475"/>
<dbReference type="InterPro" id="IPR003661">
    <property type="entry name" value="HisK_dim/P_dom"/>
</dbReference>
<dbReference type="GO" id="GO:0005886">
    <property type="term" value="C:plasma membrane"/>
    <property type="evidence" value="ECO:0007669"/>
    <property type="project" value="UniProtKB-SubCell"/>
</dbReference>
<dbReference type="SUPFAM" id="SSF55874">
    <property type="entry name" value="ATPase domain of HSP90 chaperone/DNA topoisomerase II/histidine kinase"/>
    <property type="match status" value="1"/>
</dbReference>
<dbReference type="InterPro" id="IPR036097">
    <property type="entry name" value="HisK_dim/P_sf"/>
</dbReference>
<dbReference type="GO" id="GO:0000155">
    <property type="term" value="F:phosphorelay sensor kinase activity"/>
    <property type="evidence" value="ECO:0007669"/>
    <property type="project" value="InterPro"/>
</dbReference>
<organism evidence="13 14">
    <name type="scientific">Pseudofrankia asymbiotica</name>
    <dbReference type="NCBI Taxonomy" id="1834516"/>
    <lineage>
        <taxon>Bacteria</taxon>
        <taxon>Bacillati</taxon>
        <taxon>Actinomycetota</taxon>
        <taxon>Actinomycetes</taxon>
        <taxon>Frankiales</taxon>
        <taxon>Frankiaceae</taxon>
        <taxon>Pseudofrankia</taxon>
    </lineage>
</organism>
<evidence type="ECO:0000256" key="5">
    <source>
        <dbReference type="ARBA" id="ARBA00022679"/>
    </source>
</evidence>
<gene>
    <name evidence="13" type="ORF">BL253_33475</name>
</gene>
<evidence type="ECO:0000256" key="9">
    <source>
        <dbReference type="SAM" id="Coils"/>
    </source>
</evidence>
<dbReference type="SMART" id="SM00388">
    <property type="entry name" value="HisKA"/>
    <property type="match status" value="1"/>
</dbReference>
<evidence type="ECO:0000256" key="3">
    <source>
        <dbReference type="ARBA" id="ARBA00012438"/>
    </source>
</evidence>
<dbReference type="InterPro" id="IPR011006">
    <property type="entry name" value="CheY-like_superfamily"/>
</dbReference>
<evidence type="ECO:0000256" key="7">
    <source>
        <dbReference type="ARBA" id="ARBA00023012"/>
    </source>
</evidence>
<evidence type="ECO:0000313" key="14">
    <source>
        <dbReference type="Proteomes" id="UP000188929"/>
    </source>
</evidence>
<dbReference type="AlphaFoldDB" id="A0A1V2I366"/>
<dbReference type="SUPFAM" id="SSF47384">
    <property type="entry name" value="Homodimeric domain of signal transducing histidine kinase"/>
    <property type="match status" value="1"/>
</dbReference>
<evidence type="ECO:0000256" key="2">
    <source>
        <dbReference type="ARBA" id="ARBA00004236"/>
    </source>
</evidence>
<dbReference type="InterPro" id="IPR001789">
    <property type="entry name" value="Sig_transdc_resp-reg_receiver"/>
</dbReference>
<accession>A0A1V2I366</accession>
<keyword evidence="7" id="KW-0902">Two-component regulatory system</keyword>
<dbReference type="PANTHER" id="PTHR43047:SF72">
    <property type="entry name" value="OSMOSENSING HISTIDINE PROTEIN KINASE SLN1"/>
    <property type="match status" value="1"/>
</dbReference>
<dbReference type="Pfam" id="PF00072">
    <property type="entry name" value="Response_reg"/>
    <property type="match status" value="1"/>
</dbReference>
<evidence type="ECO:0000259" key="11">
    <source>
        <dbReference type="PROSITE" id="PS50109"/>
    </source>
</evidence>
<sequence>MRVDHEPDVFAARQLAREIGSRVGLDGQDQVRLATALSEVGRDALVAGGAWADFGVRARGTLVVTVTADRPLARAGSGLIAAGRLVELEHGEDGEDSATHDRTVTLAKPILPGLFIDDDRLAELRRSLAAIAPNSPADELRVQNNDLVAALAELRDNQEELLRLNAELEETNRGVLALYNQLSAELEETNRGVVALYAELDERGIALSRASEAKTRFLHNVSHELRSPVNSVMGLARLLLDPAGDPLSDEQRQQVEFILASTGDLLALVNDLLDLAKAESGRLEAVVDEVDVAALLRYLDGSLRPLATRPEVSFTVETHADVGILHTDETLLARVLRNLVSNALKFTERGEVVLTARLGDDPRAGEDTVVFSVRDTGIGVAPDDLERIFEEFYQVRTPLHARVRGTGLGLPYARRVIVLLDGRLEVTSEPGGGSTFTVTLPRQPAAGTGPGDEDEDVDERGDGLSPAGVPRVGAAAPATGASPVHLASALVVDDDPAFRTTMRSLLAGRVDRIDEAGDGEQAVTAMRADPPDVVFLDLMLPGMDGAAVLAAMSDDPTLRDVPVIIVSWSDYASDVAYAERGRWHERDREPIPFGPAVAVVAKLTLTERAIDAALARVHDRDGP</sequence>
<dbReference type="PANTHER" id="PTHR43047">
    <property type="entry name" value="TWO-COMPONENT HISTIDINE PROTEIN KINASE"/>
    <property type="match status" value="1"/>
</dbReference>
<dbReference type="PROSITE" id="PS50110">
    <property type="entry name" value="RESPONSE_REGULATORY"/>
    <property type="match status" value="1"/>
</dbReference>
<comment type="caution">
    <text evidence="13">The sequence shown here is derived from an EMBL/GenBank/DDBJ whole genome shotgun (WGS) entry which is preliminary data.</text>
</comment>
<keyword evidence="4 8" id="KW-0597">Phosphoprotein</keyword>
<name>A0A1V2I366_9ACTN</name>
<dbReference type="SUPFAM" id="SSF52172">
    <property type="entry name" value="CheY-like"/>
    <property type="match status" value="1"/>
</dbReference>
<dbReference type="CDD" id="cd00156">
    <property type="entry name" value="REC"/>
    <property type="match status" value="1"/>
</dbReference>
<evidence type="ECO:0000256" key="4">
    <source>
        <dbReference type="ARBA" id="ARBA00022553"/>
    </source>
</evidence>
<dbReference type="Pfam" id="PF00512">
    <property type="entry name" value="HisKA"/>
    <property type="match status" value="1"/>
</dbReference>
<dbReference type="EMBL" id="MOMC01000089">
    <property type="protein sequence ID" value="ONH23265.1"/>
    <property type="molecule type" value="Genomic_DNA"/>
</dbReference>
<dbReference type="SMART" id="SM00448">
    <property type="entry name" value="REC"/>
    <property type="match status" value="1"/>
</dbReference>
<feature type="domain" description="Response regulatory" evidence="12">
    <location>
        <begin position="488"/>
        <end position="606"/>
    </location>
</feature>
<dbReference type="InterPro" id="IPR036890">
    <property type="entry name" value="HATPase_C_sf"/>
</dbReference>
<dbReference type="CDD" id="cd00082">
    <property type="entry name" value="HisKA"/>
    <property type="match status" value="1"/>
</dbReference>
<feature type="modified residue" description="4-aspartylphosphate" evidence="8">
    <location>
        <position position="537"/>
    </location>
</feature>
<comment type="subcellular location">
    <subcellularLocation>
        <location evidence="2">Cell membrane</location>
    </subcellularLocation>
</comment>
<feature type="region of interest" description="Disordered" evidence="10">
    <location>
        <begin position="430"/>
        <end position="476"/>
    </location>
</feature>
<evidence type="ECO:0000256" key="1">
    <source>
        <dbReference type="ARBA" id="ARBA00000085"/>
    </source>
</evidence>
<evidence type="ECO:0000256" key="8">
    <source>
        <dbReference type="PROSITE-ProRule" id="PRU00169"/>
    </source>
</evidence>
<evidence type="ECO:0000259" key="12">
    <source>
        <dbReference type="PROSITE" id="PS50110"/>
    </source>
</evidence>
<keyword evidence="5" id="KW-0808">Transferase</keyword>
<dbReference type="Pfam" id="PF02518">
    <property type="entry name" value="HATPase_c"/>
    <property type="match status" value="1"/>
</dbReference>
<keyword evidence="6 13" id="KW-0418">Kinase</keyword>
<feature type="domain" description="Histidine kinase" evidence="11">
    <location>
        <begin position="220"/>
        <end position="444"/>
    </location>
</feature>
<dbReference type="GO" id="GO:0009927">
    <property type="term" value="F:histidine phosphotransfer kinase activity"/>
    <property type="evidence" value="ECO:0007669"/>
    <property type="project" value="TreeGrafter"/>
</dbReference>
<dbReference type="PRINTS" id="PR00344">
    <property type="entry name" value="BCTRLSENSOR"/>
</dbReference>
<evidence type="ECO:0000256" key="6">
    <source>
        <dbReference type="ARBA" id="ARBA00022777"/>
    </source>
</evidence>
<dbReference type="InterPro" id="IPR005467">
    <property type="entry name" value="His_kinase_dom"/>
</dbReference>
<dbReference type="Gene3D" id="3.40.50.2300">
    <property type="match status" value="1"/>
</dbReference>
<keyword evidence="9" id="KW-0175">Coiled coil</keyword>
<proteinExistence type="predicted"/>